<dbReference type="Pfam" id="PF03133">
    <property type="entry name" value="TTL"/>
    <property type="match status" value="1"/>
</dbReference>
<dbReference type="STRING" id="451379.A0A0N5AHM6"/>
<dbReference type="AlphaFoldDB" id="A0A0N5AHM6"/>
<dbReference type="InterPro" id="IPR004344">
    <property type="entry name" value="TTL/TTLL_fam"/>
</dbReference>
<dbReference type="PANTHER" id="PTHR46088:SF1">
    <property type="entry name" value="TUBULIN--TYROSINE LIGASE-LIKE PROTEIN 12"/>
    <property type="match status" value="1"/>
</dbReference>
<protein>
    <submittedName>
        <fullName evidence="4">Tubulin--tyrosine ligase-like protein 12</fullName>
    </submittedName>
</protein>
<dbReference type="Gene3D" id="3.30.470.20">
    <property type="entry name" value="ATP-grasp fold, B domain"/>
    <property type="match status" value="1"/>
</dbReference>
<dbReference type="PANTHER" id="PTHR46088">
    <property type="entry name" value="TUBULIN--TYROSINE LIGASE-LIKE PROTEIN 12"/>
    <property type="match status" value="1"/>
</dbReference>
<dbReference type="GO" id="GO:0019098">
    <property type="term" value="P:reproductive behavior"/>
    <property type="evidence" value="ECO:0007669"/>
    <property type="project" value="UniProtKB-ARBA"/>
</dbReference>
<keyword evidence="3" id="KW-1185">Reference proteome</keyword>
<feature type="domain" description="Tubulin--tyrosine ligase-like protein 12 SET-like" evidence="2">
    <location>
        <begin position="123"/>
        <end position="202"/>
    </location>
</feature>
<dbReference type="InterPro" id="IPR027749">
    <property type="entry name" value="TTLL12"/>
</dbReference>
<organism evidence="3 4">
    <name type="scientific">Syphacia muris</name>
    <dbReference type="NCBI Taxonomy" id="451379"/>
    <lineage>
        <taxon>Eukaryota</taxon>
        <taxon>Metazoa</taxon>
        <taxon>Ecdysozoa</taxon>
        <taxon>Nematoda</taxon>
        <taxon>Chromadorea</taxon>
        <taxon>Rhabditida</taxon>
        <taxon>Spirurina</taxon>
        <taxon>Oxyuridomorpha</taxon>
        <taxon>Oxyuroidea</taxon>
        <taxon>Oxyuridae</taxon>
        <taxon>Syphacia</taxon>
    </lineage>
</organism>
<dbReference type="Proteomes" id="UP000046393">
    <property type="component" value="Unplaced"/>
</dbReference>
<dbReference type="PROSITE" id="PS51221">
    <property type="entry name" value="TTL"/>
    <property type="match status" value="1"/>
</dbReference>
<evidence type="ECO:0000259" key="2">
    <source>
        <dbReference type="Pfam" id="PF25556"/>
    </source>
</evidence>
<accession>A0A0N5AHM6</accession>
<evidence type="ECO:0000256" key="1">
    <source>
        <dbReference type="ARBA" id="ARBA00006820"/>
    </source>
</evidence>
<proteinExistence type="inferred from homology"/>
<sequence length="599" mass="69740">MAPFPLNTDATDDPYEKFEMEHADQLVAAAIPPKYWSTIYKKLVNETFDAGSYFQILAEETGEGTHYSVVALKDIDVEDPNSIFLIDHAWTFRPQIARQHLREIPGLLERVSAVFDIDLEPQESDMPIWYMPDEFGVRIGHSDEPNFRMLPMFYHAQHAAYSLLFPLKKVNAGEVITRDYVDTPIMRSNPNWRSILLHPWIPINLANEKVGLVLGTDELFTVLVFLVFINLVFADTLPAKDFKMTLSVVPPGIVRVFADDYQFIDRMKEVKVEKVDRMEDADVIWWRGHFHDYKLLSERNPNAFVNQFPDEAVLTVKDLLAASIQAAYSNETMRWPPRWFETTFNLKNALPQFVTYFQQRQLRGLDNTWIVKPWNLARGLDMHVTNNLSYIIRLVESGPKIACKYIHRPLLFMRPDNGNLVKFDLRYIILVTSLKPLKLMIYNNFWIRFAINEFDLHELDDRETHFTVFNYDYKSKILQMRCEDFIASIEKQYTTLKWSEIQLRINKVIAEVLTAVSSGEAPRSIMPDPQSRAMYGVDIMLKWDSDDVSTRNLEVSFIEANFMPDCERACDYYENFADSAFNALFMGKVDPKEFTELIS</sequence>
<dbReference type="InterPro" id="IPR057954">
    <property type="entry name" value="SET_TTL12"/>
</dbReference>
<evidence type="ECO:0000313" key="4">
    <source>
        <dbReference type="WBParaSite" id="SMUV_0000388301-mRNA-1"/>
    </source>
</evidence>
<dbReference type="Pfam" id="PF25556">
    <property type="entry name" value="SET_TTL"/>
    <property type="match status" value="2"/>
</dbReference>
<evidence type="ECO:0000313" key="3">
    <source>
        <dbReference type="Proteomes" id="UP000046393"/>
    </source>
</evidence>
<feature type="domain" description="Tubulin--tyrosine ligase-like protein 12 SET-like" evidence="2">
    <location>
        <begin position="67"/>
        <end position="120"/>
    </location>
</feature>
<comment type="similarity">
    <text evidence="1">Belongs to the tubulin--tyrosine ligase family.</text>
</comment>
<reference evidence="4" key="1">
    <citation type="submission" date="2017-02" db="UniProtKB">
        <authorList>
            <consortium name="WormBaseParasite"/>
        </authorList>
    </citation>
    <scope>IDENTIFICATION</scope>
</reference>
<name>A0A0N5AHM6_9BILA</name>
<dbReference type="WBParaSite" id="SMUV_0000388301-mRNA-1">
    <property type="protein sequence ID" value="SMUV_0000388301-mRNA-1"/>
    <property type="gene ID" value="SMUV_0000388301"/>
</dbReference>
<dbReference type="GO" id="GO:0005737">
    <property type="term" value="C:cytoplasm"/>
    <property type="evidence" value="ECO:0007669"/>
    <property type="project" value="TreeGrafter"/>
</dbReference>